<dbReference type="InterPro" id="IPR052096">
    <property type="entry name" value="Endocannabinoid_amidase"/>
</dbReference>
<feature type="non-terminal residue" evidence="2">
    <location>
        <position position="1"/>
    </location>
</feature>
<dbReference type="InterPro" id="IPR036928">
    <property type="entry name" value="AS_sf"/>
</dbReference>
<sequence length="643" mass="74475">IQKKISYILIIISQMIQLQQLQSIIQYIKIHKKISIFYILIILIILKKIKNRFLSYQSRKYKYYSSSYLNNSVKKYLQERNFKLFKFFEKYENAVSQKIQNEILNTKSIQDLHNKIKNNQITCEQIYITYSLRLIKYSYPLNHLADVNLEKGLYEAQQKDLQKPEQIPILYGIPIAVKDHITTKGLFSTMCLQSRLVDQYERQKRENTDDFQEGDNHNEIHEYNDCEYIKSLKQYGAIIISMTNTPINCLHFITDNKIFGFSQNPYNHKRTTGGSSGGSGGVMAIRGCCVAIGSDILGSIRMPSAWCGIYGFNPSGKRISKKNSMGFNLEYDCDSLKSIQCSFGPMGKCVQDLVDIQKCVFGSFGDKDLACINLGFSQFSYQEKTQFRFGILKDDKAIGLADFNKNLLNEIKGLLKKNLYEVVEFEISEEFWELEYITKKFIIGSLPESWLLNELRGEKTLSSVEMGIHKRELPCFLQTIIKYIFKGIGEEIISQNVDCCISFSSIQYQQFENRRSFLKKKFFNYWKQMNIDALILPVSYYWAPQQNEDQLLACRFFGGLTNTLELPTGTFPMRYAGEQDEGFKVSFWEKNRILKKLIQKNLKGIKGIPIGLQVACLPMEDEKCLKAMKIIEELNDGFSPFAE</sequence>
<feature type="domain" description="Amidase" evidence="1">
    <location>
        <begin position="132"/>
        <end position="194"/>
    </location>
</feature>
<evidence type="ECO:0000313" key="2">
    <source>
        <dbReference type="EMBL" id="EGR27338.1"/>
    </source>
</evidence>
<dbReference type="GeneID" id="14903403"/>
<feature type="domain" description="Amidase" evidence="1">
    <location>
        <begin position="221"/>
        <end position="625"/>
    </location>
</feature>
<dbReference type="GO" id="GO:0004040">
    <property type="term" value="F:amidase activity"/>
    <property type="evidence" value="ECO:0007669"/>
    <property type="project" value="TreeGrafter"/>
</dbReference>
<dbReference type="EMBL" id="GL984366">
    <property type="protein sequence ID" value="EGR27338.1"/>
    <property type="molecule type" value="Genomic_DNA"/>
</dbReference>
<gene>
    <name evidence="2" type="ORF">IMG5_197530</name>
</gene>
<dbReference type="RefSeq" id="XP_004024222.1">
    <property type="nucleotide sequence ID" value="XM_004024173.1"/>
</dbReference>
<dbReference type="STRING" id="857967.G0R5B4"/>
<dbReference type="Pfam" id="PF01425">
    <property type="entry name" value="Amidase"/>
    <property type="match status" value="2"/>
</dbReference>
<reference evidence="2 3" key="1">
    <citation type="submission" date="2011-07" db="EMBL/GenBank/DDBJ databases">
        <authorList>
            <person name="Coyne R."/>
            <person name="Brami D."/>
            <person name="Johnson J."/>
            <person name="Hostetler J."/>
            <person name="Hannick L."/>
            <person name="Clark T."/>
            <person name="Cassidy-Hanley D."/>
            <person name="Inman J."/>
        </authorList>
    </citation>
    <scope>NUCLEOTIDE SEQUENCE [LARGE SCALE GENOMIC DNA]</scope>
    <source>
        <strain evidence="2 3">G5</strain>
    </source>
</reference>
<dbReference type="eggNOG" id="KOG1212">
    <property type="taxonomic scope" value="Eukaryota"/>
</dbReference>
<dbReference type="OrthoDB" id="421993at2759"/>
<keyword evidence="3" id="KW-1185">Reference proteome</keyword>
<dbReference type="SUPFAM" id="SSF75304">
    <property type="entry name" value="Amidase signature (AS) enzymes"/>
    <property type="match status" value="1"/>
</dbReference>
<accession>G0R5B4</accession>
<dbReference type="GO" id="GO:0017064">
    <property type="term" value="F:fatty acid amide hydrolase activity"/>
    <property type="evidence" value="ECO:0007669"/>
    <property type="project" value="TreeGrafter"/>
</dbReference>
<protein>
    <recommendedName>
        <fullName evidence="1">Amidase domain-containing protein</fullName>
    </recommendedName>
</protein>
<dbReference type="PANTHER" id="PTHR45847">
    <property type="entry name" value="FATTY ACID AMIDE HYDROLASE"/>
    <property type="match status" value="1"/>
</dbReference>
<dbReference type="AlphaFoldDB" id="G0R5B4"/>
<evidence type="ECO:0000259" key="1">
    <source>
        <dbReference type="Pfam" id="PF01425"/>
    </source>
</evidence>
<dbReference type="Proteomes" id="UP000008983">
    <property type="component" value="Unassembled WGS sequence"/>
</dbReference>
<organism evidence="2 3">
    <name type="scientific">Ichthyophthirius multifiliis</name>
    <name type="common">White spot disease agent</name>
    <name type="synonym">Ich</name>
    <dbReference type="NCBI Taxonomy" id="5932"/>
    <lineage>
        <taxon>Eukaryota</taxon>
        <taxon>Sar</taxon>
        <taxon>Alveolata</taxon>
        <taxon>Ciliophora</taxon>
        <taxon>Intramacronucleata</taxon>
        <taxon>Oligohymenophorea</taxon>
        <taxon>Hymenostomatida</taxon>
        <taxon>Ophryoglenina</taxon>
        <taxon>Ichthyophthirius</taxon>
    </lineage>
</organism>
<dbReference type="PANTHER" id="PTHR45847:SF6">
    <property type="entry name" value="FATTY ACID AMIDE HYDROLASE"/>
    <property type="match status" value="1"/>
</dbReference>
<dbReference type="InterPro" id="IPR023631">
    <property type="entry name" value="Amidase_dom"/>
</dbReference>
<dbReference type="InParanoid" id="G0R5B4"/>
<dbReference type="Gene3D" id="3.90.1300.10">
    <property type="entry name" value="Amidase signature (AS) domain"/>
    <property type="match status" value="1"/>
</dbReference>
<dbReference type="OMA" id="DPEFYHG"/>
<name>G0R5B4_ICHMU</name>
<evidence type="ECO:0000313" key="3">
    <source>
        <dbReference type="Proteomes" id="UP000008983"/>
    </source>
</evidence>
<dbReference type="GO" id="GO:0009062">
    <property type="term" value="P:fatty acid catabolic process"/>
    <property type="evidence" value="ECO:0007669"/>
    <property type="project" value="TreeGrafter"/>
</dbReference>
<proteinExistence type="predicted"/>